<dbReference type="EMBL" id="JAPRBD010000029">
    <property type="protein sequence ID" value="MCZ0690961.1"/>
    <property type="molecule type" value="Genomic_DNA"/>
</dbReference>
<organism evidence="1 2">
    <name type="scientific">Mediterraneibacter gnavus</name>
    <name type="common">Ruminococcus gnavus</name>
    <dbReference type="NCBI Taxonomy" id="33038"/>
    <lineage>
        <taxon>Bacteria</taxon>
        <taxon>Bacillati</taxon>
        <taxon>Bacillota</taxon>
        <taxon>Clostridia</taxon>
        <taxon>Lachnospirales</taxon>
        <taxon>Lachnospiraceae</taxon>
        <taxon>Mediterraneibacter</taxon>
    </lineage>
</organism>
<comment type="caution">
    <text evidence="1">The sequence shown here is derived from an EMBL/GenBank/DDBJ whole genome shotgun (WGS) entry which is preliminary data.</text>
</comment>
<name>A0AAJ1GF99_MEDGN</name>
<proteinExistence type="predicted"/>
<evidence type="ECO:0000313" key="1">
    <source>
        <dbReference type="EMBL" id="MCZ0690961.1"/>
    </source>
</evidence>
<sequence length="92" mass="10617">MKKSDTIVTEYVEFCLICGKPYNIHGHHLICGRGRRQNGTKDKLILPVCSECHGKIHENGVSMALSKMVGQAIYEQNHTREEFRERYGQSYF</sequence>
<evidence type="ECO:0008006" key="3">
    <source>
        <dbReference type="Google" id="ProtNLM"/>
    </source>
</evidence>
<gene>
    <name evidence="1" type="ORF">OZZ16_13885</name>
</gene>
<reference evidence="1" key="1">
    <citation type="submission" date="2022-11" db="EMBL/GenBank/DDBJ databases">
        <title>Temperate bacteriophages infecting mucin-degrading bacterium Ruminococcus gnavus from the human gut.</title>
        <authorList>
            <person name="Buttimer C."/>
        </authorList>
    </citation>
    <scope>NUCLEOTIDE SEQUENCE</scope>
    <source>
        <strain evidence="1">CCUG 52279</strain>
    </source>
</reference>
<evidence type="ECO:0000313" key="2">
    <source>
        <dbReference type="Proteomes" id="UP001076974"/>
    </source>
</evidence>
<dbReference type="RefSeq" id="WP_101872049.1">
    <property type="nucleotide sequence ID" value="NZ_JAPRBD010000029.1"/>
</dbReference>
<accession>A0AAJ1GF99</accession>
<dbReference type="AlphaFoldDB" id="A0AAJ1GF99"/>
<dbReference type="Proteomes" id="UP001076974">
    <property type="component" value="Unassembled WGS sequence"/>
</dbReference>
<protein>
    <recommendedName>
        <fullName evidence="3">HNH endonuclease</fullName>
    </recommendedName>
</protein>